<evidence type="ECO:0000313" key="4">
    <source>
        <dbReference type="Proteomes" id="UP000515697"/>
    </source>
</evidence>
<dbReference type="GO" id="GO:0071818">
    <property type="term" value="C:BAT3 complex"/>
    <property type="evidence" value="ECO:0007669"/>
    <property type="project" value="TreeGrafter"/>
</dbReference>
<feature type="domain" description="Ubiquitin-like" evidence="2">
    <location>
        <begin position="6"/>
        <end position="81"/>
    </location>
</feature>
<dbReference type="SMART" id="SM00213">
    <property type="entry name" value="UBQ"/>
    <property type="match status" value="1"/>
</dbReference>
<dbReference type="GO" id="GO:0031593">
    <property type="term" value="F:polyubiquitin modification-dependent protein binding"/>
    <property type="evidence" value="ECO:0007669"/>
    <property type="project" value="TreeGrafter"/>
</dbReference>
<feature type="region of interest" description="Disordered" evidence="1">
    <location>
        <begin position="1120"/>
        <end position="1143"/>
    </location>
</feature>
<feature type="compositionally biased region" description="Basic and acidic residues" evidence="1">
    <location>
        <begin position="1074"/>
        <end position="1089"/>
    </location>
</feature>
<organism evidence="3 4">
    <name type="scientific">Plasmodium vinckei</name>
    <dbReference type="NCBI Taxonomy" id="5860"/>
    <lineage>
        <taxon>Eukaryota</taxon>
        <taxon>Sar</taxon>
        <taxon>Alveolata</taxon>
        <taxon>Apicomplexa</taxon>
        <taxon>Aconoidasida</taxon>
        <taxon>Haemosporida</taxon>
        <taxon>Plasmodiidae</taxon>
        <taxon>Plasmodium</taxon>
        <taxon>Plasmodium (Vinckeia)</taxon>
    </lineage>
</organism>
<dbReference type="VEuPathDB" id="PlasmoDB:PVPCR_0802240"/>
<feature type="compositionally biased region" description="Basic and acidic residues" evidence="1">
    <location>
        <begin position="290"/>
        <end position="311"/>
    </location>
</feature>
<dbReference type="EMBL" id="LR865429">
    <property type="protein sequence ID" value="CAD2103067.1"/>
    <property type="molecule type" value="Genomic_DNA"/>
</dbReference>
<accession>A0A6V7STW4</accession>
<feature type="compositionally biased region" description="Basic and acidic residues" evidence="1">
    <location>
        <begin position="1037"/>
        <end position="1049"/>
    </location>
</feature>
<dbReference type="PANTHER" id="PTHR15204:SF0">
    <property type="entry name" value="LARGE PROLINE-RICH PROTEIN BAG6"/>
    <property type="match status" value="1"/>
</dbReference>
<dbReference type="Proteomes" id="UP000515697">
    <property type="component" value="Chromosome PVSEL_08"/>
</dbReference>
<feature type="compositionally biased region" description="Low complexity" evidence="1">
    <location>
        <begin position="383"/>
        <end position="398"/>
    </location>
</feature>
<sequence>MEEETIKIKIKSIDNQECEFSVKKNTTAEELKTMIAEKKNVGINDIRLIYQGQCLSNTKTIAEYNIQNDHIIHAVIRKKENINNNAYENKNEKTSQFKNTDQDNNTNNYTSSSNPLNDPLQYGFASNINFNNLNSNANTTDNNRPFGSTSIPTPNIGGATPLYFTHMRLTRNDNLENDIMGQTNMCSLLNDIMSQVNINPNFIYGAATAAVNSVGSGENFFTANLRPTDTNVNMNDFRTNKEKEGTSANNSSKQKDMEKDEARKENENVSNDAEKSVEKGTNNDNCENANPEHNKQKNERPINNKHSSEGKHKGKKSNSSSSSGNSSRSNSSYESNKNDKESDEDEDKKKLKKKLKKKYMQKIRNKYDENSLNKENNDDDDIYSSSYNSNYESSCSENSDTKEREIDEEKKKRYKNKIIEKMRKKREKKEKKKKKKYYYSSNSSSDYDKIYERDEKKKKKKLRNKGKFMFDPNLLYNPNYMRNMYRGAYNPGYPNPYINNFNNGNAFRPNTNFNNVFNNNSMLRNGPYPYMNGNDMNRPMYYYDQKCANISENENYINFKDDISDGYENIKKGLNKDFFKSSFKREELNVNDKKRMINTMNINKNISDANNNNSETLFGSNFCNNNVHTGNRTMNDAQNLIKNANDCYTGGILDSTGLQNSNNTTTNNNTNNRNSYANIIPFNDVELVRNNSPRTNSRGTLNQGEDDLSENNLMPEHMRSIQMASNNRRHLRSTSKLLNEESDFEYKNIELNIPWRIMDQLLVLLEEETGYKRPNLSSYINSYYNTNSIYVFFNLFVHINNIINSIIIQFNHSNFLNNDISMSSFSRISIILSLASVIFSRLSNFFFVFYDNFYCNNYGRSYRYSEPINHEYLRELRNFYYSNNRNNNMRNSNIANLNSEQNNTYDNFRTNPNRTNLQQEFEDYYKNYLSGIDVGINNNLLLRRDHTNFKTENLTDNIFSKDDYINHKFKNKHKLSNSFMDPKENKYNNHKFTDLKGSLRANRDWNTNNPFSTLQNYNKNNDPLLYISKNKKKGNKKNGENQKKNDKDTNSASANKNPSVCSSKNSRSNSSKAGSDKIDSNKKESENKNIVESNVVDSRTKNPKDKGNFMINIFKNLLKNEPEQKTPENNTNEQNCLKNNEKKDNNCPNTALVCYDNNMDDMYGTSDDEKEQKDSPNNNEPNKMDQQNSTNTPLPTEQNEKRENDGKPNDEKNNSVGTQKNEQAIANNVSIPNINFANILNDVQNQLATHKAPEAPQRDKFDGVPDKVKEIYANWTENAQIFSGQMIKICRNKRPLSYTYLGESSLNEDISYNNPLPFLWKKNMSNINASFDLEVSDELMEAFDMHILEFVKKSIKNNEDYKSEKSKYPSLSKCEELFDEADKN</sequence>
<feature type="compositionally biased region" description="Basic and acidic residues" evidence="1">
    <location>
        <begin position="253"/>
        <end position="278"/>
    </location>
</feature>
<dbReference type="VEuPathDB" id="PlasmoDB:PVPCR_0802250"/>
<feature type="compositionally biased region" description="Low complexity" evidence="1">
    <location>
        <begin position="102"/>
        <end position="114"/>
    </location>
</feature>
<feature type="compositionally biased region" description="Basic residues" evidence="1">
    <location>
        <begin position="350"/>
        <end position="364"/>
    </location>
</feature>
<dbReference type="PANTHER" id="PTHR15204">
    <property type="entry name" value="LARGE PROLINE-RICH PROTEIN BAG6"/>
    <property type="match status" value="1"/>
</dbReference>
<dbReference type="CDD" id="cd17039">
    <property type="entry name" value="Ubl_ubiquitin_like"/>
    <property type="match status" value="1"/>
</dbReference>
<feature type="region of interest" description="Disordered" evidence="1">
    <location>
        <begin position="1158"/>
        <end position="1219"/>
    </location>
</feature>
<feature type="region of interest" description="Disordered" evidence="1">
    <location>
        <begin position="1000"/>
        <end position="1108"/>
    </location>
</feature>
<dbReference type="PROSITE" id="PS50053">
    <property type="entry name" value="UBIQUITIN_2"/>
    <property type="match status" value="1"/>
</dbReference>
<feature type="compositionally biased region" description="Polar residues" evidence="1">
    <location>
        <begin position="1175"/>
        <end position="1197"/>
    </location>
</feature>
<protein>
    <submittedName>
        <fullName evidence="3">Ubiquitin-like protein, putative</fullName>
    </submittedName>
</protein>
<dbReference type="SUPFAM" id="SSF54236">
    <property type="entry name" value="Ubiquitin-like"/>
    <property type="match status" value="1"/>
</dbReference>
<feature type="compositionally biased region" description="Basic and acidic residues" evidence="1">
    <location>
        <begin position="1198"/>
        <end position="1213"/>
    </location>
</feature>
<evidence type="ECO:0000313" key="3">
    <source>
        <dbReference type="EMBL" id="CAD2103067.1"/>
    </source>
</evidence>
<dbReference type="VEuPathDB" id="PlasmoDB:PVBDA_0802260"/>
<name>A0A6V7STW4_PLAVN</name>
<feature type="compositionally biased region" description="Basic and acidic residues" evidence="1">
    <location>
        <begin position="365"/>
        <end position="376"/>
    </location>
</feature>
<dbReference type="InterPro" id="IPR000626">
    <property type="entry name" value="Ubiquitin-like_dom"/>
</dbReference>
<feature type="compositionally biased region" description="Polar residues" evidence="1">
    <location>
        <begin position="689"/>
        <end position="703"/>
    </location>
</feature>
<feature type="region of interest" description="Disordered" evidence="1">
    <location>
        <begin position="89"/>
        <end position="116"/>
    </location>
</feature>
<feature type="compositionally biased region" description="Polar residues" evidence="1">
    <location>
        <begin position="1004"/>
        <end position="1021"/>
    </location>
</feature>
<dbReference type="GO" id="GO:0036503">
    <property type="term" value="P:ERAD pathway"/>
    <property type="evidence" value="ECO:0007669"/>
    <property type="project" value="TreeGrafter"/>
</dbReference>
<feature type="compositionally biased region" description="Polar residues" evidence="1">
    <location>
        <begin position="1127"/>
        <end position="1138"/>
    </location>
</feature>
<gene>
    <name evidence="3" type="ORF">PVSEL_0802380</name>
</gene>
<feature type="region of interest" description="Disordered" evidence="1">
    <location>
        <begin position="689"/>
        <end position="711"/>
    </location>
</feature>
<feature type="compositionally biased region" description="Polar residues" evidence="1">
    <location>
        <begin position="222"/>
        <end position="237"/>
    </location>
</feature>
<dbReference type="Pfam" id="PF00240">
    <property type="entry name" value="ubiquitin"/>
    <property type="match status" value="1"/>
</dbReference>
<feature type="compositionally biased region" description="Low complexity" evidence="1">
    <location>
        <begin position="1057"/>
        <end position="1073"/>
    </location>
</feature>
<dbReference type="VEuPathDB" id="PlasmoDB:PVLDE_0802270"/>
<feature type="compositionally biased region" description="Basic and acidic residues" evidence="1">
    <location>
        <begin position="1098"/>
        <end position="1107"/>
    </location>
</feature>
<dbReference type="InterPro" id="IPR029071">
    <property type="entry name" value="Ubiquitin-like_domsf"/>
</dbReference>
<feature type="compositionally biased region" description="Basic and acidic residues" evidence="1">
    <location>
        <begin position="399"/>
        <end position="421"/>
    </location>
</feature>
<evidence type="ECO:0000259" key="2">
    <source>
        <dbReference type="PROSITE" id="PS50053"/>
    </source>
</evidence>
<proteinExistence type="predicted"/>
<dbReference type="Gene3D" id="3.10.20.90">
    <property type="entry name" value="Phosphatidylinositol 3-kinase Catalytic Subunit, Chain A, domain 1"/>
    <property type="match status" value="1"/>
</dbReference>
<feature type="compositionally biased region" description="Low complexity" evidence="1">
    <location>
        <begin position="317"/>
        <end position="335"/>
    </location>
</feature>
<feature type="region of interest" description="Disordered" evidence="1">
    <location>
        <begin position="222"/>
        <end position="445"/>
    </location>
</feature>
<dbReference type="GO" id="GO:0051787">
    <property type="term" value="F:misfolded protein binding"/>
    <property type="evidence" value="ECO:0007669"/>
    <property type="project" value="TreeGrafter"/>
</dbReference>
<feature type="compositionally biased region" description="Basic residues" evidence="1">
    <location>
        <begin position="422"/>
        <end position="437"/>
    </location>
</feature>
<dbReference type="VEuPathDB" id="PlasmoDB:PVSEL_0802380"/>
<feature type="compositionally biased region" description="Polar residues" evidence="1">
    <location>
        <begin position="279"/>
        <end position="288"/>
    </location>
</feature>
<reference evidence="3 4" key="1">
    <citation type="submission" date="2020-08" db="EMBL/GenBank/DDBJ databases">
        <authorList>
            <person name="Ramaprasad A."/>
        </authorList>
    </citation>
    <scope>NUCLEOTIDE SEQUENCE [LARGE SCALE GENOMIC DNA]</scope>
</reference>
<dbReference type="VEuPathDB" id="PlasmoDB:PVVCY_0802050"/>
<evidence type="ECO:0000256" key="1">
    <source>
        <dbReference type="SAM" id="MobiDB-lite"/>
    </source>
</evidence>